<name>A0A0C9YZH0_9AGAM</name>
<sequence length="202" mass="22616">MADGMMRKGPLTAMSSKKSLPKVPHLLIPACHACRTSRRTYVITANTGSRIRSCDRCRSGRKRCVSDETEEGLSSTGARKRGRRTEDGDLSELKGQKSRTRRSPNGTRWGSKKATEKALKDEEERGVADVIRPMHLETTLQELTTNTTALTEAITRNMTAISEERRERAECDRKTSETMNLMLKVMYKIVDTGPIPSSSRRA</sequence>
<feature type="compositionally biased region" description="Basic and acidic residues" evidence="1">
    <location>
        <begin position="113"/>
        <end position="124"/>
    </location>
</feature>
<evidence type="ECO:0000256" key="1">
    <source>
        <dbReference type="SAM" id="MobiDB-lite"/>
    </source>
</evidence>
<dbReference type="Proteomes" id="UP000054018">
    <property type="component" value="Unassembled WGS sequence"/>
</dbReference>
<dbReference type="EMBL" id="KN833785">
    <property type="protein sequence ID" value="KIK19369.1"/>
    <property type="molecule type" value="Genomic_DNA"/>
</dbReference>
<feature type="region of interest" description="Disordered" evidence="1">
    <location>
        <begin position="65"/>
        <end position="124"/>
    </location>
</feature>
<dbReference type="OrthoDB" id="39175at2759"/>
<feature type="compositionally biased region" description="Basic and acidic residues" evidence="1">
    <location>
        <begin position="84"/>
        <end position="95"/>
    </location>
</feature>
<keyword evidence="3" id="KW-1185">Reference proteome</keyword>
<dbReference type="HOGENOM" id="CLU_1355112_0_0_1"/>
<protein>
    <submittedName>
        <fullName evidence="2">Uncharacterized protein</fullName>
    </submittedName>
</protein>
<organism evidence="2 3">
    <name type="scientific">Pisolithus microcarpus 441</name>
    <dbReference type="NCBI Taxonomy" id="765257"/>
    <lineage>
        <taxon>Eukaryota</taxon>
        <taxon>Fungi</taxon>
        <taxon>Dikarya</taxon>
        <taxon>Basidiomycota</taxon>
        <taxon>Agaricomycotina</taxon>
        <taxon>Agaricomycetes</taxon>
        <taxon>Agaricomycetidae</taxon>
        <taxon>Boletales</taxon>
        <taxon>Sclerodermatineae</taxon>
        <taxon>Pisolithaceae</taxon>
        <taxon>Pisolithus</taxon>
    </lineage>
</organism>
<evidence type="ECO:0000313" key="3">
    <source>
        <dbReference type="Proteomes" id="UP000054018"/>
    </source>
</evidence>
<dbReference type="AlphaFoldDB" id="A0A0C9YZH0"/>
<evidence type="ECO:0000313" key="2">
    <source>
        <dbReference type="EMBL" id="KIK19369.1"/>
    </source>
</evidence>
<gene>
    <name evidence="2" type="ORF">PISMIDRAFT_13707</name>
</gene>
<reference evidence="2 3" key="1">
    <citation type="submission" date="2014-04" db="EMBL/GenBank/DDBJ databases">
        <authorList>
            <consortium name="DOE Joint Genome Institute"/>
            <person name="Kuo A."/>
            <person name="Kohler A."/>
            <person name="Costa M.D."/>
            <person name="Nagy L.G."/>
            <person name="Floudas D."/>
            <person name="Copeland A."/>
            <person name="Barry K.W."/>
            <person name="Cichocki N."/>
            <person name="Veneault-Fourrey C."/>
            <person name="LaButti K."/>
            <person name="Lindquist E.A."/>
            <person name="Lipzen A."/>
            <person name="Lundell T."/>
            <person name="Morin E."/>
            <person name="Murat C."/>
            <person name="Sun H."/>
            <person name="Tunlid A."/>
            <person name="Henrissat B."/>
            <person name="Grigoriev I.V."/>
            <person name="Hibbett D.S."/>
            <person name="Martin F."/>
            <person name="Nordberg H.P."/>
            <person name="Cantor M.N."/>
            <person name="Hua S.X."/>
        </authorList>
    </citation>
    <scope>NUCLEOTIDE SEQUENCE [LARGE SCALE GENOMIC DNA]</scope>
    <source>
        <strain evidence="2 3">441</strain>
    </source>
</reference>
<reference evidence="3" key="2">
    <citation type="submission" date="2015-01" db="EMBL/GenBank/DDBJ databases">
        <title>Evolutionary Origins and Diversification of the Mycorrhizal Mutualists.</title>
        <authorList>
            <consortium name="DOE Joint Genome Institute"/>
            <consortium name="Mycorrhizal Genomics Consortium"/>
            <person name="Kohler A."/>
            <person name="Kuo A."/>
            <person name="Nagy L.G."/>
            <person name="Floudas D."/>
            <person name="Copeland A."/>
            <person name="Barry K.W."/>
            <person name="Cichocki N."/>
            <person name="Veneault-Fourrey C."/>
            <person name="LaButti K."/>
            <person name="Lindquist E.A."/>
            <person name="Lipzen A."/>
            <person name="Lundell T."/>
            <person name="Morin E."/>
            <person name="Murat C."/>
            <person name="Riley R."/>
            <person name="Ohm R."/>
            <person name="Sun H."/>
            <person name="Tunlid A."/>
            <person name="Henrissat B."/>
            <person name="Grigoriev I.V."/>
            <person name="Hibbett D.S."/>
            <person name="Martin F."/>
        </authorList>
    </citation>
    <scope>NUCLEOTIDE SEQUENCE [LARGE SCALE GENOMIC DNA]</scope>
    <source>
        <strain evidence="3">441</strain>
    </source>
</reference>
<proteinExistence type="predicted"/>
<accession>A0A0C9YZH0</accession>